<accession>A0ABW9W797</accession>
<gene>
    <name evidence="1" type="ORF">GTP69_26495</name>
</gene>
<comment type="caution">
    <text evidence="1">The sequence shown here is derived from an EMBL/GenBank/DDBJ whole genome shotgun (WGS) entry which is preliminary data.</text>
</comment>
<dbReference type="EMBL" id="WWCT01000028">
    <property type="protein sequence ID" value="MYN29962.1"/>
    <property type="molecule type" value="Genomic_DNA"/>
</dbReference>
<organism evidence="1 2">
    <name type="scientific">Duganella levis</name>
    <dbReference type="NCBI Taxonomy" id="2692169"/>
    <lineage>
        <taxon>Bacteria</taxon>
        <taxon>Pseudomonadati</taxon>
        <taxon>Pseudomonadota</taxon>
        <taxon>Betaproteobacteria</taxon>
        <taxon>Burkholderiales</taxon>
        <taxon>Oxalobacteraceae</taxon>
        <taxon>Telluria group</taxon>
        <taxon>Duganella</taxon>
    </lineage>
</organism>
<evidence type="ECO:0000313" key="2">
    <source>
        <dbReference type="Proteomes" id="UP000642144"/>
    </source>
</evidence>
<proteinExistence type="predicted"/>
<dbReference type="Proteomes" id="UP000642144">
    <property type="component" value="Unassembled WGS sequence"/>
</dbReference>
<sequence length="101" mass="11436">MAISVKEAVKAAKDALLELYADDPPKDMALEEIERRQEEGKDLWLVTLGFYRRKAVVTQAANQIGSLFNPALAQIEHRVYKMLSIDAQTGTFVKMDIRQVQ</sequence>
<name>A0ABW9W797_9BURK</name>
<dbReference type="RefSeq" id="WP_161057679.1">
    <property type="nucleotide sequence ID" value="NZ_WWCT01000028.1"/>
</dbReference>
<reference evidence="1 2" key="1">
    <citation type="submission" date="2019-12" db="EMBL/GenBank/DDBJ databases">
        <title>Novel species isolated from a subtropical stream in China.</title>
        <authorList>
            <person name="Lu H."/>
        </authorList>
    </citation>
    <scope>NUCLEOTIDE SEQUENCE [LARGE SCALE GENOMIC DNA]</scope>
    <source>
        <strain evidence="1 2">CY42W</strain>
    </source>
</reference>
<protein>
    <submittedName>
        <fullName evidence="1">Uncharacterized protein</fullName>
    </submittedName>
</protein>
<keyword evidence="2" id="KW-1185">Reference proteome</keyword>
<evidence type="ECO:0000313" key="1">
    <source>
        <dbReference type="EMBL" id="MYN29962.1"/>
    </source>
</evidence>